<dbReference type="NCBIfam" id="TIGR02937">
    <property type="entry name" value="sigma70-ECF"/>
    <property type="match status" value="1"/>
</dbReference>
<dbReference type="InterPro" id="IPR014284">
    <property type="entry name" value="RNA_pol_sigma-70_dom"/>
</dbReference>
<evidence type="ECO:0000256" key="4">
    <source>
        <dbReference type="ARBA" id="ARBA00023125"/>
    </source>
</evidence>
<accession>A0ABW5UCA2</accession>
<keyword evidence="7" id="KW-1185">Reference proteome</keyword>
<dbReference type="Gene3D" id="1.10.10.10">
    <property type="entry name" value="Winged helix-like DNA-binding domain superfamily/Winged helix DNA-binding domain"/>
    <property type="match status" value="1"/>
</dbReference>
<dbReference type="InterPro" id="IPR013324">
    <property type="entry name" value="RNA_pol_sigma_r3/r4-like"/>
</dbReference>
<dbReference type="RefSeq" id="WP_066757491.1">
    <property type="nucleotide sequence ID" value="NZ_JBHUMB010000007.1"/>
</dbReference>
<evidence type="ECO:0000313" key="6">
    <source>
        <dbReference type="EMBL" id="MFD2743477.1"/>
    </source>
</evidence>
<keyword evidence="4" id="KW-0238">DNA-binding</keyword>
<dbReference type="PANTHER" id="PTHR43133">
    <property type="entry name" value="RNA POLYMERASE ECF-TYPE SIGMA FACTO"/>
    <property type="match status" value="1"/>
</dbReference>
<comment type="caution">
    <text evidence="6">The sequence shown here is derived from an EMBL/GenBank/DDBJ whole genome shotgun (WGS) entry which is preliminary data.</text>
</comment>
<dbReference type="InterPro" id="IPR013325">
    <property type="entry name" value="RNA_pol_sigma_r2"/>
</dbReference>
<keyword evidence="2" id="KW-0805">Transcription regulation</keyword>
<gene>
    <name evidence="6" type="ORF">ACFSQ6_08700</name>
</gene>
<evidence type="ECO:0000256" key="2">
    <source>
        <dbReference type="ARBA" id="ARBA00023015"/>
    </source>
</evidence>
<dbReference type="SUPFAM" id="SSF88946">
    <property type="entry name" value="Sigma2 domain of RNA polymerase sigma factors"/>
    <property type="match status" value="1"/>
</dbReference>
<protein>
    <submittedName>
        <fullName evidence="6">RNA polymerase sigma factor</fullName>
    </submittedName>
</protein>
<evidence type="ECO:0000256" key="3">
    <source>
        <dbReference type="ARBA" id="ARBA00023082"/>
    </source>
</evidence>
<sequence length="197" mass="23083">MSNIRNILPKEIDDLSLLKGIANRDNRAILQLYKLHYPYVERMILNNNGSKDQAKDVFQEAVMVLYDKVTGQGFVLESKLKTFLYAVSRRLWLKQLSKKSNNHYSIEQDGLEESLDLNEDLELHEVQEQQFEKMESALRVLGEPCQSILTDFYFRNKSMQDICEKFGYTNTDNTKTQKYKCLQRLKKLFFSGNPHDA</sequence>
<evidence type="ECO:0000256" key="1">
    <source>
        <dbReference type="ARBA" id="ARBA00010641"/>
    </source>
</evidence>
<dbReference type="SUPFAM" id="SSF88659">
    <property type="entry name" value="Sigma3 and sigma4 domains of RNA polymerase sigma factors"/>
    <property type="match status" value="1"/>
</dbReference>
<dbReference type="InterPro" id="IPR036388">
    <property type="entry name" value="WH-like_DNA-bd_sf"/>
</dbReference>
<comment type="similarity">
    <text evidence="1">Belongs to the sigma-70 factor family. ECF subfamily.</text>
</comment>
<name>A0ABW5UCA2_9SPHI</name>
<organism evidence="6 7">
    <name type="scientific">Sphingobacterium populi</name>
    <dbReference type="NCBI Taxonomy" id="1812824"/>
    <lineage>
        <taxon>Bacteria</taxon>
        <taxon>Pseudomonadati</taxon>
        <taxon>Bacteroidota</taxon>
        <taxon>Sphingobacteriia</taxon>
        <taxon>Sphingobacteriales</taxon>
        <taxon>Sphingobacteriaceae</taxon>
        <taxon>Sphingobacterium</taxon>
    </lineage>
</organism>
<dbReference type="InterPro" id="IPR039425">
    <property type="entry name" value="RNA_pol_sigma-70-like"/>
</dbReference>
<keyword evidence="3" id="KW-0731">Sigma factor</keyword>
<dbReference type="Gene3D" id="1.10.1740.10">
    <property type="match status" value="1"/>
</dbReference>
<dbReference type="PANTHER" id="PTHR43133:SF8">
    <property type="entry name" value="RNA POLYMERASE SIGMA FACTOR HI_1459-RELATED"/>
    <property type="match status" value="1"/>
</dbReference>
<proteinExistence type="inferred from homology"/>
<keyword evidence="5" id="KW-0804">Transcription</keyword>
<dbReference type="Proteomes" id="UP001597418">
    <property type="component" value="Unassembled WGS sequence"/>
</dbReference>
<reference evidence="7" key="1">
    <citation type="journal article" date="2019" name="Int. J. Syst. Evol. Microbiol.">
        <title>The Global Catalogue of Microorganisms (GCM) 10K type strain sequencing project: providing services to taxonomists for standard genome sequencing and annotation.</title>
        <authorList>
            <consortium name="The Broad Institute Genomics Platform"/>
            <consortium name="The Broad Institute Genome Sequencing Center for Infectious Disease"/>
            <person name="Wu L."/>
            <person name="Ma J."/>
        </authorList>
    </citation>
    <scope>NUCLEOTIDE SEQUENCE [LARGE SCALE GENOMIC DNA]</scope>
    <source>
        <strain evidence="7">KCTC 42247</strain>
    </source>
</reference>
<dbReference type="EMBL" id="JBHUMB010000007">
    <property type="protein sequence ID" value="MFD2743477.1"/>
    <property type="molecule type" value="Genomic_DNA"/>
</dbReference>
<evidence type="ECO:0000256" key="5">
    <source>
        <dbReference type="ARBA" id="ARBA00023163"/>
    </source>
</evidence>
<evidence type="ECO:0000313" key="7">
    <source>
        <dbReference type="Proteomes" id="UP001597418"/>
    </source>
</evidence>